<gene>
    <name evidence="7" type="ORF">SKAU_G00079950</name>
</gene>
<dbReference type="InterPro" id="IPR008661">
    <property type="entry name" value="L6_membrane"/>
</dbReference>
<comment type="subcellular location">
    <subcellularLocation>
        <location evidence="1">Membrane</location>
        <topology evidence="1">Multi-pass membrane protein</topology>
    </subcellularLocation>
</comment>
<reference evidence="7" key="1">
    <citation type="journal article" date="2023" name="Science">
        <title>Genome structures resolve the early diversification of teleost fishes.</title>
        <authorList>
            <person name="Parey E."/>
            <person name="Louis A."/>
            <person name="Montfort J."/>
            <person name="Bouchez O."/>
            <person name="Roques C."/>
            <person name="Iampietro C."/>
            <person name="Lluch J."/>
            <person name="Castinel A."/>
            <person name="Donnadieu C."/>
            <person name="Desvignes T."/>
            <person name="Floi Bucao C."/>
            <person name="Jouanno E."/>
            <person name="Wen M."/>
            <person name="Mejri S."/>
            <person name="Dirks R."/>
            <person name="Jansen H."/>
            <person name="Henkel C."/>
            <person name="Chen W.J."/>
            <person name="Zahm M."/>
            <person name="Cabau C."/>
            <person name="Klopp C."/>
            <person name="Thompson A.W."/>
            <person name="Robinson-Rechavi M."/>
            <person name="Braasch I."/>
            <person name="Lecointre G."/>
            <person name="Bobe J."/>
            <person name="Postlethwait J.H."/>
            <person name="Berthelot C."/>
            <person name="Roest Crollius H."/>
            <person name="Guiguen Y."/>
        </authorList>
    </citation>
    <scope>NUCLEOTIDE SEQUENCE</scope>
    <source>
        <strain evidence="7">WJC10195</strain>
    </source>
</reference>
<dbReference type="Proteomes" id="UP001152622">
    <property type="component" value="Chromosome 3"/>
</dbReference>
<evidence type="ECO:0000256" key="5">
    <source>
        <dbReference type="ARBA" id="ARBA00023136"/>
    </source>
</evidence>
<evidence type="ECO:0000313" key="8">
    <source>
        <dbReference type="Proteomes" id="UP001152622"/>
    </source>
</evidence>
<sequence length="248" mass="26990">MIPGLGVAVSTEFVSWRSAQCVLLHLPTCPQGDFFFTWILQRTKTNWILFNRFTMCTGKCAECTGALLFPLGLCAIVANILLFFPNGEVLDTDQITGYVWFLHGIVGGGILVFLPALVMKAAGGEGCCANRCGMMVTMVMSALGAAGALFSMVISALGLRDGPLCRTSSGNFEYPFLNQTQEESYLFNQTMWSECLWPENVVLWNITLFSILLALGTAEALLCLFQVINSLFGCLCGTCNRKRQTGAA</sequence>
<evidence type="ECO:0008006" key="9">
    <source>
        <dbReference type="Google" id="ProtNLM"/>
    </source>
</evidence>
<evidence type="ECO:0000256" key="2">
    <source>
        <dbReference type="ARBA" id="ARBA00006193"/>
    </source>
</evidence>
<evidence type="ECO:0000256" key="4">
    <source>
        <dbReference type="ARBA" id="ARBA00022989"/>
    </source>
</evidence>
<dbReference type="PANTHER" id="PTHR14198:SF20">
    <property type="entry name" value="TRANSMEMBRANE 4 L SIX FAMILY MEMBER 1A"/>
    <property type="match status" value="1"/>
</dbReference>
<comment type="similarity">
    <text evidence="2">Belongs to the L6 tetraspanin family.</text>
</comment>
<dbReference type="PANTHER" id="PTHR14198">
    <property type="entry name" value="TRANSMEMBRANE 4 L6 FAMILY MEMBER 1-RELATED"/>
    <property type="match status" value="1"/>
</dbReference>
<evidence type="ECO:0000256" key="1">
    <source>
        <dbReference type="ARBA" id="ARBA00004141"/>
    </source>
</evidence>
<dbReference type="GO" id="GO:0016020">
    <property type="term" value="C:membrane"/>
    <property type="evidence" value="ECO:0007669"/>
    <property type="project" value="UniProtKB-SubCell"/>
</dbReference>
<comment type="caution">
    <text evidence="7">The sequence shown here is derived from an EMBL/GenBank/DDBJ whole genome shotgun (WGS) entry which is preliminary data.</text>
</comment>
<keyword evidence="5 6" id="KW-0472">Membrane</keyword>
<dbReference type="AlphaFoldDB" id="A0A9Q1J4D4"/>
<evidence type="ECO:0000313" key="7">
    <source>
        <dbReference type="EMBL" id="KAJ8367967.1"/>
    </source>
</evidence>
<feature type="transmembrane region" description="Helical" evidence="6">
    <location>
        <begin position="201"/>
        <end position="225"/>
    </location>
</feature>
<keyword evidence="3 6" id="KW-0812">Transmembrane</keyword>
<dbReference type="EMBL" id="JAINUF010000003">
    <property type="protein sequence ID" value="KAJ8367967.1"/>
    <property type="molecule type" value="Genomic_DNA"/>
</dbReference>
<dbReference type="Pfam" id="PF05805">
    <property type="entry name" value="L6_membrane"/>
    <property type="match status" value="1"/>
</dbReference>
<proteinExistence type="inferred from homology"/>
<feature type="transmembrane region" description="Helical" evidence="6">
    <location>
        <begin position="65"/>
        <end position="85"/>
    </location>
</feature>
<evidence type="ECO:0000256" key="3">
    <source>
        <dbReference type="ARBA" id="ARBA00022692"/>
    </source>
</evidence>
<keyword evidence="8" id="KW-1185">Reference proteome</keyword>
<dbReference type="OrthoDB" id="9937421at2759"/>
<accession>A0A9Q1J4D4</accession>
<organism evidence="7 8">
    <name type="scientific">Synaphobranchus kaupii</name>
    <name type="common">Kaup's arrowtooth eel</name>
    <dbReference type="NCBI Taxonomy" id="118154"/>
    <lineage>
        <taxon>Eukaryota</taxon>
        <taxon>Metazoa</taxon>
        <taxon>Chordata</taxon>
        <taxon>Craniata</taxon>
        <taxon>Vertebrata</taxon>
        <taxon>Euteleostomi</taxon>
        <taxon>Actinopterygii</taxon>
        <taxon>Neopterygii</taxon>
        <taxon>Teleostei</taxon>
        <taxon>Anguilliformes</taxon>
        <taxon>Synaphobranchidae</taxon>
        <taxon>Synaphobranchus</taxon>
    </lineage>
</organism>
<evidence type="ECO:0000256" key="6">
    <source>
        <dbReference type="SAM" id="Phobius"/>
    </source>
</evidence>
<name>A0A9Q1J4D4_SYNKA</name>
<feature type="transmembrane region" description="Helical" evidence="6">
    <location>
        <begin position="97"/>
        <end position="118"/>
    </location>
</feature>
<feature type="transmembrane region" description="Helical" evidence="6">
    <location>
        <begin position="139"/>
        <end position="159"/>
    </location>
</feature>
<keyword evidence="4 6" id="KW-1133">Transmembrane helix</keyword>
<protein>
    <recommendedName>
        <fullName evidence="9">Transmembrane 4 L6 family member 1</fullName>
    </recommendedName>
</protein>